<feature type="compositionally biased region" description="Basic and acidic residues" evidence="1">
    <location>
        <begin position="320"/>
        <end position="329"/>
    </location>
</feature>
<feature type="compositionally biased region" description="Basic residues" evidence="1">
    <location>
        <begin position="1"/>
        <end position="12"/>
    </location>
</feature>
<feature type="compositionally biased region" description="Polar residues" evidence="1">
    <location>
        <begin position="307"/>
        <end position="318"/>
    </location>
</feature>
<dbReference type="OrthoDB" id="3801597at2759"/>
<protein>
    <submittedName>
        <fullName evidence="2">Uncharacterized protein</fullName>
    </submittedName>
</protein>
<name>A0A9P4QXD5_9PLEO</name>
<gene>
    <name evidence="2" type="ORF">EJ04DRAFT_577998</name>
</gene>
<accession>A0A9P4QXD5</accession>
<feature type="compositionally biased region" description="Low complexity" evidence="1">
    <location>
        <begin position="469"/>
        <end position="479"/>
    </location>
</feature>
<organism evidence="2 3">
    <name type="scientific">Polyplosphaeria fusca</name>
    <dbReference type="NCBI Taxonomy" id="682080"/>
    <lineage>
        <taxon>Eukaryota</taxon>
        <taxon>Fungi</taxon>
        <taxon>Dikarya</taxon>
        <taxon>Ascomycota</taxon>
        <taxon>Pezizomycotina</taxon>
        <taxon>Dothideomycetes</taxon>
        <taxon>Pleosporomycetidae</taxon>
        <taxon>Pleosporales</taxon>
        <taxon>Tetraplosphaeriaceae</taxon>
        <taxon>Polyplosphaeria</taxon>
    </lineage>
</organism>
<feature type="region of interest" description="Disordered" evidence="1">
    <location>
        <begin position="408"/>
        <end position="543"/>
    </location>
</feature>
<feature type="compositionally biased region" description="Low complexity" evidence="1">
    <location>
        <begin position="559"/>
        <end position="575"/>
    </location>
</feature>
<evidence type="ECO:0000313" key="2">
    <source>
        <dbReference type="EMBL" id="KAF2732922.1"/>
    </source>
</evidence>
<feature type="compositionally biased region" description="Polar residues" evidence="1">
    <location>
        <begin position="525"/>
        <end position="534"/>
    </location>
</feature>
<feature type="region of interest" description="Disordered" evidence="1">
    <location>
        <begin position="1"/>
        <end position="30"/>
    </location>
</feature>
<dbReference type="AlphaFoldDB" id="A0A9P4QXD5"/>
<evidence type="ECO:0000256" key="1">
    <source>
        <dbReference type="SAM" id="MobiDB-lite"/>
    </source>
</evidence>
<feature type="region of interest" description="Disordered" evidence="1">
    <location>
        <begin position="557"/>
        <end position="632"/>
    </location>
</feature>
<proteinExistence type="predicted"/>
<feature type="compositionally biased region" description="Basic and acidic residues" evidence="1">
    <location>
        <begin position="496"/>
        <end position="515"/>
    </location>
</feature>
<feature type="region of interest" description="Disordered" evidence="1">
    <location>
        <begin position="293"/>
        <end position="359"/>
    </location>
</feature>
<comment type="caution">
    <text evidence="2">The sequence shown here is derived from an EMBL/GenBank/DDBJ whole genome shotgun (WGS) entry which is preliminary data.</text>
</comment>
<dbReference type="Proteomes" id="UP000799444">
    <property type="component" value="Unassembled WGS sequence"/>
</dbReference>
<feature type="compositionally biased region" description="Polar residues" evidence="1">
    <location>
        <begin position="412"/>
        <end position="436"/>
    </location>
</feature>
<dbReference type="EMBL" id="ML996169">
    <property type="protein sequence ID" value="KAF2732922.1"/>
    <property type="molecule type" value="Genomic_DNA"/>
</dbReference>
<reference evidence="2" key="1">
    <citation type="journal article" date="2020" name="Stud. Mycol.">
        <title>101 Dothideomycetes genomes: a test case for predicting lifestyles and emergence of pathogens.</title>
        <authorList>
            <person name="Haridas S."/>
            <person name="Albert R."/>
            <person name="Binder M."/>
            <person name="Bloem J."/>
            <person name="Labutti K."/>
            <person name="Salamov A."/>
            <person name="Andreopoulos B."/>
            <person name="Baker S."/>
            <person name="Barry K."/>
            <person name="Bills G."/>
            <person name="Bluhm B."/>
            <person name="Cannon C."/>
            <person name="Castanera R."/>
            <person name="Culley D."/>
            <person name="Daum C."/>
            <person name="Ezra D."/>
            <person name="Gonzalez J."/>
            <person name="Henrissat B."/>
            <person name="Kuo A."/>
            <person name="Liang C."/>
            <person name="Lipzen A."/>
            <person name="Lutzoni F."/>
            <person name="Magnuson J."/>
            <person name="Mondo S."/>
            <person name="Nolan M."/>
            <person name="Ohm R."/>
            <person name="Pangilinan J."/>
            <person name="Park H.-J."/>
            <person name="Ramirez L."/>
            <person name="Alfaro M."/>
            <person name="Sun H."/>
            <person name="Tritt A."/>
            <person name="Yoshinaga Y."/>
            <person name="Zwiers L.-H."/>
            <person name="Turgeon B."/>
            <person name="Goodwin S."/>
            <person name="Spatafora J."/>
            <person name="Crous P."/>
            <person name="Grigoriev I."/>
        </authorList>
    </citation>
    <scope>NUCLEOTIDE SEQUENCE</scope>
    <source>
        <strain evidence="2">CBS 125425</strain>
    </source>
</reference>
<evidence type="ECO:0000313" key="3">
    <source>
        <dbReference type="Proteomes" id="UP000799444"/>
    </source>
</evidence>
<keyword evidence="3" id="KW-1185">Reference proteome</keyword>
<sequence>MINRRASRRPQPSRRAPPPAEYSKSKSETLNAAQTRILQTLRPAAFPTVASHPALAEDGLAPTSCSIHTLLKDREHKERNYEKHQCSCDTFDKIYRGEALFKGDEDTAYQQIWYDELRKRPDVPEPEAQIEFEDLWPALRRAILFELQNLAGSQSIVLSAQTLLGLEEPDVHRYLRVDYDDPAEEYTESFEVPGSIVDPDEVVDPDAVPPAALVKAIQYLRQEHLPGCLLGEFQFPPAHLLRNNPAMGSQIPERRPQGLNAPQLNVVKGASGSYAPQENTTTPMVSQVIAHRPSISLGPVPKRNVGGSASSKPSNQATKEGLDRQEQQSDRGSIAAQRTTQSSQLQPHNRIGPRERVVDSSLAQAIKQEPSGVDKRERLPSAFLQPLLRHAGPLTANDIARPRSSCALEGDMQQSSASQPQLNSPRSGYQPVTSAQRLARPSPTSTATAPTPNIINPYGLAQSVPRILPQQPSPQQQGPIHFPTGNADPAPGSGDPPKEPKEDQLHHGQRARQDVSPRPPPTIANVISRSTPVQQMDPKAVAARHRAALFFEEATRRIAQPASSPTTAASSSEPPLTGNPSPRLVTVNSVNDIQKLMNQVGMKRKQNAGEQGEGSPPKKRKRTTGAGKAPKI</sequence>
<feature type="compositionally biased region" description="Polar residues" evidence="1">
    <location>
        <begin position="336"/>
        <end position="347"/>
    </location>
</feature>
<feature type="compositionally biased region" description="Low complexity" evidence="1">
    <location>
        <begin position="441"/>
        <end position="452"/>
    </location>
</feature>